<name>A0A193SF64_KLEPN</name>
<dbReference type="PANTHER" id="PTHR12526">
    <property type="entry name" value="GLYCOSYLTRANSFERASE"/>
    <property type="match status" value="1"/>
</dbReference>
<dbReference type="Pfam" id="PF00534">
    <property type="entry name" value="Glycos_transf_1"/>
    <property type="match status" value="1"/>
</dbReference>
<proteinExistence type="predicted"/>
<dbReference type="EMBL" id="LT174590">
    <property type="protein sequence ID" value="CZQ25140.1"/>
    <property type="molecule type" value="Genomic_DNA"/>
</dbReference>
<reference evidence="2" key="2">
    <citation type="submission" date="2016-06" db="EMBL/GenBank/DDBJ databases">
        <title>Towards a vaccine: An investigation of Klebsiella pneumoniae surface antigens.</title>
        <authorList>
            <person name="Follador R."/>
            <person name="Heinz E."/>
            <person name="Wyres K.L."/>
            <person name="Ellington M.J."/>
            <person name="Kowarik M."/>
            <person name="Holt K.E."/>
            <person name="Thomson N.R."/>
        </authorList>
    </citation>
    <scope>NUCLEOTIDE SEQUENCE</scope>
    <source>
        <strain evidence="2">AKPRH074763</strain>
    </source>
</reference>
<evidence type="ECO:0000313" key="2">
    <source>
        <dbReference type="EMBL" id="CZQ25140.1"/>
    </source>
</evidence>
<dbReference type="CDD" id="cd03801">
    <property type="entry name" value="GT4_PimA-like"/>
    <property type="match status" value="1"/>
</dbReference>
<dbReference type="Gene3D" id="3.40.50.2000">
    <property type="entry name" value="Glycogen Phosphorylase B"/>
    <property type="match status" value="2"/>
</dbReference>
<protein>
    <submittedName>
        <fullName evidence="2">Glycosyltransferase</fullName>
    </submittedName>
</protein>
<accession>A0A193SF64</accession>
<dbReference type="GO" id="GO:1901135">
    <property type="term" value="P:carbohydrate derivative metabolic process"/>
    <property type="evidence" value="ECO:0007669"/>
    <property type="project" value="UniProtKB-ARBA"/>
</dbReference>
<dbReference type="GO" id="GO:0016757">
    <property type="term" value="F:glycosyltransferase activity"/>
    <property type="evidence" value="ECO:0007669"/>
    <property type="project" value="InterPro"/>
</dbReference>
<keyword evidence="2" id="KW-0808">Transferase</keyword>
<sequence length="350" mass="39867">MTKYREPFFQDINQKLESRGIEFEVICGPTPNDFVSSKSYGFKCVTLETKQRFKFTEFLKLSKNVSFPSGSVVIHFADFKYLSLYYAMMKRILNRTQLFLHGQGGYKNNTLITKVIYNFAVAFTSGYICYNKFCEKELKKKLLPFLRKKVKSIDNTLYISSVEAVPYPENYNYKIAFIGRIRPRSGLEELLKASSIVKTKFPELTVEIIGSGEESYIKTLEVEYPFANFIGGLYNQEDIISATKGCSIGVYGGDAGLSTVHYMSLGLAAIVHNDLLNHMGPEPSYVRDGYNGLLFERNNINDLADKICLLFGNEELTYNLRKNALITFKELSSPSMAEKLLDIIFNKEVK</sequence>
<dbReference type="InterPro" id="IPR001296">
    <property type="entry name" value="Glyco_trans_1"/>
</dbReference>
<feature type="domain" description="Glycosyl transferase family 1" evidence="1">
    <location>
        <begin position="173"/>
        <end position="324"/>
    </location>
</feature>
<organism evidence="2">
    <name type="scientific">Klebsiella pneumoniae</name>
    <dbReference type="NCBI Taxonomy" id="573"/>
    <lineage>
        <taxon>Bacteria</taxon>
        <taxon>Pseudomonadati</taxon>
        <taxon>Pseudomonadota</taxon>
        <taxon>Gammaproteobacteria</taxon>
        <taxon>Enterobacterales</taxon>
        <taxon>Enterobacteriaceae</taxon>
        <taxon>Klebsiella/Raoultella group</taxon>
        <taxon>Klebsiella</taxon>
        <taxon>Klebsiella pneumoniae complex</taxon>
    </lineage>
</organism>
<gene>
    <name evidence="2" type="primary">wcqS</name>
</gene>
<reference evidence="2" key="1">
    <citation type="submission" date="2016-02" db="EMBL/GenBank/DDBJ databases">
        <authorList>
            <person name="Wen L."/>
            <person name="He K."/>
            <person name="Yang H."/>
        </authorList>
    </citation>
    <scope>NUCLEOTIDE SEQUENCE</scope>
    <source>
        <strain evidence="2">AKPRH074763</strain>
    </source>
</reference>
<dbReference type="SUPFAM" id="SSF53756">
    <property type="entry name" value="UDP-Glycosyltransferase/glycogen phosphorylase"/>
    <property type="match status" value="1"/>
</dbReference>
<dbReference type="AlphaFoldDB" id="A0A193SF64"/>
<evidence type="ECO:0000259" key="1">
    <source>
        <dbReference type="Pfam" id="PF00534"/>
    </source>
</evidence>